<dbReference type="KEGG" id="wvi:Weevi_1764"/>
<dbReference type="Proteomes" id="UP000008641">
    <property type="component" value="Chromosome"/>
</dbReference>
<dbReference type="PANTHER" id="PTHR18640">
    <property type="entry name" value="SOLUTE CARRIER FAMILY 10 MEMBER 7"/>
    <property type="match status" value="1"/>
</dbReference>
<accession>F0P095</accession>
<dbReference type="OrthoDB" id="9792271at2"/>
<dbReference type="EMBL" id="CP002455">
    <property type="protein sequence ID" value="ADX68455.1"/>
    <property type="molecule type" value="Genomic_DNA"/>
</dbReference>
<feature type="transmembrane region" description="Helical" evidence="1">
    <location>
        <begin position="73"/>
        <end position="94"/>
    </location>
</feature>
<dbReference type="Pfam" id="PF13593">
    <property type="entry name" value="SBF_like"/>
    <property type="match status" value="1"/>
</dbReference>
<dbReference type="InterPro" id="IPR016833">
    <property type="entry name" value="Put_Na-Bile_cotransptr"/>
</dbReference>
<reference evidence="2 3" key="1">
    <citation type="journal article" date="2011" name="Stand. Genomic Sci.">
        <title>Complete genome sequence of Weeksella virosa type strain (9751).</title>
        <authorList>
            <person name="Lang E."/>
            <person name="Teshima H."/>
            <person name="Lucas S."/>
            <person name="Lapidus A."/>
            <person name="Hammon N."/>
            <person name="Deshpande S."/>
            <person name="Nolan M."/>
            <person name="Cheng J.F."/>
            <person name="Pitluck S."/>
            <person name="Liolios K."/>
            <person name="Pagani I."/>
            <person name="Mikhailova N."/>
            <person name="Ivanova N."/>
            <person name="Mavromatis K."/>
            <person name="Pati A."/>
            <person name="Tapia R."/>
            <person name="Han C."/>
            <person name="Goodwin L."/>
            <person name="Chen A."/>
            <person name="Palaniappan K."/>
            <person name="Land M."/>
            <person name="Hauser L."/>
            <person name="Chang Y.J."/>
            <person name="Jeffries C.D."/>
            <person name="Brambilla E.M."/>
            <person name="Kopitz M."/>
            <person name="Rohde M."/>
            <person name="Goker M."/>
            <person name="Tindall B.J."/>
            <person name="Detter J.C."/>
            <person name="Woyke T."/>
            <person name="Bristow J."/>
            <person name="Eisen J.A."/>
            <person name="Markowitz V."/>
            <person name="Hugenholtz P."/>
            <person name="Klenk H.P."/>
            <person name="Kyrpides N.C."/>
        </authorList>
    </citation>
    <scope>NUCLEOTIDE SEQUENCE [LARGE SCALE GENOMIC DNA]</scope>
    <source>
        <strain evidence="3">ATCC 43766 / DSM 16922 / JCM 21250 / NBRC 16016 / NCTC 11634 / CL345/78</strain>
    </source>
</reference>
<keyword evidence="3" id="KW-1185">Reference proteome</keyword>
<dbReference type="PIRSF" id="PIRSF026166">
    <property type="entry name" value="UCP026166"/>
    <property type="match status" value="1"/>
</dbReference>
<dbReference type="eggNOG" id="COG0385">
    <property type="taxonomic scope" value="Bacteria"/>
</dbReference>
<evidence type="ECO:0000256" key="1">
    <source>
        <dbReference type="SAM" id="Phobius"/>
    </source>
</evidence>
<dbReference type="Gene3D" id="1.20.1530.20">
    <property type="match status" value="1"/>
</dbReference>
<dbReference type="HOGENOM" id="CLU_039013_1_0_10"/>
<reference evidence="3" key="2">
    <citation type="journal article" date="2011" name="Stand. Genomic Sci.">
        <title>Complete genome sequence of Weeksella virosa type strain (9751T).</title>
        <authorList>
            <person name="Lang E."/>
            <person name="Teshima H."/>
            <person name="Lucas S."/>
            <person name="Lapidus A."/>
            <person name="Hammon N."/>
            <person name="Deshpande S."/>
            <person name="Nolan M."/>
            <person name="Cheng J."/>
            <person name="Pitluck S."/>
            <person name="Liolios K."/>
            <person name="Pagani I."/>
            <person name="Mikhailova N."/>
            <person name="Ivanova N."/>
            <person name="Mavromatis K."/>
            <person name="Pati A."/>
            <person name="Tapia R."/>
            <person name="Han C."/>
            <person name="Goodwin L."/>
            <person name="Chen A."/>
            <person name="Palaniappan K."/>
            <person name="Land M."/>
            <person name="Hauser L."/>
            <person name="Chang Y."/>
            <person name="Jeffries C."/>
            <person name="Brambilla E."/>
            <person name="Kopitz M."/>
            <person name="Rohde M."/>
            <person name="Goker M."/>
            <person name="Tindall B."/>
            <person name="Detter J."/>
            <person name="Woyke T."/>
            <person name="Bristow J."/>
            <person name="Eisen J."/>
            <person name="Markowitz V."/>
            <person name="Hugenholtz P."/>
            <person name="Klenk H."/>
            <person name="Kyrpides N."/>
        </authorList>
    </citation>
    <scope>NUCLEOTIDE SEQUENCE [LARGE SCALE GENOMIC DNA]</scope>
    <source>
        <strain evidence="3">ATCC 43766 / DSM 16922 / JCM 21250 / NBRC 16016 / NCTC 11634 / CL345/78</strain>
    </source>
</reference>
<feature type="transmembrane region" description="Helical" evidence="1">
    <location>
        <begin position="234"/>
        <end position="255"/>
    </location>
</feature>
<feature type="transmembrane region" description="Helical" evidence="1">
    <location>
        <begin position="12"/>
        <end position="29"/>
    </location>
</feature>
<organism evidence="2 3">
    <name type="scientific">Weeksella virosa (strain ATCC 43766 / DSM 16922 / JCM 21250 / CCUG 30538 / CDC 9751 / IAM 14551 / NBRC 16016 / NCTC 11634 / CL345/78)</name>
    <dbReference type="NCBI Taxonomy" id="865938"/>
    <lineage>
        <taxon>Bacteria</taxon>
        <taxon>Pseudomonadati</taxon>
        <taxon>Bacteroidota</taxon>
        <taxon>Flavobacteriia</taxon>
        <taxon>Flavobacteriales</taxon>
        <taxon>Weeksellaceae</taxon>
        <taxon>Weeksella</taxon>
    </lineage>
</organism>
<dbReference type="InterPro" id="IPR038770">
    <property type="entry name" value="Na+/solute_symporter_sf"/>
</dbReference>
<feature type="transmembrane region" description="Helical" evidence="1">
    <location>
        <begin position="293"/>
        <end position="315"/>
    </location>
</feature>
<gene>
    <name evidence="2" type="ordered locus">Weevi_1764</name>
</gene>
<protein>
    <submittedName>
        <fullName evidence="2">Lipoprotein transmembrane protein</fullName>
    </submittedName>
</protein>
<sequence>MNIKKFIPDNFILLLLLAIIVGYFVPQLATWQLGFINLDRIIDIGVVGVFFFYGLKLDKTQLKNDFRRWPVHLLTQSISFVLFPLLVLIFYPLFSKTEAYQMIFIGLFFLASLPSTVSSSVVMVSIAKGNIISAIFNASLSGLIGIILTPLWMSIFTKSTASIDSSSVFIDLVIKILVPVMAGLFIQPWLEKFYQRHKFRIAKLDKLTIILIVYNSFAHTFHDGSFTLMQPKQLILIAVCVSLLFFVVLKISRWVGQKFGFSREDLITIQFCGTKKSLVHGSVFASVLFSENIGVYLLPIMIYHTFQLFIISFIAEKYAKQL</sequence>
<dbReference type="PANTHER" id="PTHR18640:SF5">
    <property type="entry name" value="SODIUM_BILE ACID COTRANSPORTER 7"/>
    <property type="match status" value="1"/>
</dbReference>
<keyword evidence="2" id="KW-0449">Lipoprotein</keyword>
<keyword evidence="1" id="KW-0472">Membrane</keyword>
<feature type="transmembrane region" description="Helical" evidence="1">
    <location>
        <begin position="35"/>
        <end position="53"/>
    </location>
</feature>
<feature type="transmembrane region" description="Helical" evidence="1">
    <location>
        <begin position="100"/>
        <end position="124"/>
    </location>
</feature>
<proteinExistence type="predicted"/>
<dbReference type="GO" id="GO:0005886">
    <property type="term" value="C:plasma membrane"/>
    <property type="evidence" value="ECO:0007669"/>
    <property type="project" value="TreeGrafter"/>
</dbReference>
<keyword evidence="1 2" id="KW-0812">Transmembrane</keyword>
<feature type="transmembrane region" description="Helical" evidence="1">
    <location>
        <begin position="131"/>
        <end position="152"/>
    </location>
</feature>
<keyword evidence="1" id="KW-1133">Transmembrane helix</keyword>
<dbReference type="STRING" id="865938.Weevi_1764"/>
<feature type="transmembrane region" description="Helical" evidence="1">
    <location>
        <begin position="172"/>
        <end position="190"/>
    </location>
</feature>
<evidence type="ECO:0000313" key="3">
    <source>
        <dbReference type="Proteomes" id="UP000008641"/>
    </source>
</evidence>
<evidence type="ECO:0000313" key="2">
    <source>
        <dbReference type="EMBL" id="ADX68455.1"/>
    </source>
</evidence>
<name>F0P095_WEEVC</name>
<dbReference type="RefSeq" id="WP_013598844.1">
    <property type="nucleotide sequence ID" value="NC_015144.1"/>
</dbReference>
<dbReference type="AlphaFoldDB" id="F0P095"/>